<evidence type="ECO:0000256" key="2">
    <source>
        <dbReference type="SAM" id="MobiDB-lite"/>
    </source>
</evidence>
<comment type="caution">
    <text evidence="3">The sequence shown here is derived from an EMBL/GenBank/DDBJ whole genome shotgun (WGS) entry which is preliminary data.</text>
</comment>
<dbReference type="InterPro" id="IPR005946">
    <property type="entry name" value="Rib-P_diPkinase"/>
</dbReference>
<dbReference type="Gene3D" id="3.40.50.2020">
    <property type="match status" value="2"/>
</dbReference>
<dbReference type="SUPFAM" id="SSF53271">
    <property type="entry name" value="PRTase-like"/>
    <property type="match status" value="1"/>
</dbReference>
<feature type="region of interest" description="Disordered" evidence="2">
    <location>
        <begin position="49"/>
        <end position="81"/>
    </location>
</feature>
<accession>A0A5B0RYZ9</accession>
<dbReference type="EMBL" id="VDEP01000105">
    <property type="protein sequence ID" value="KAA1131020.1"/>
    <property type="molecule type" value="Genomic_DNA"/>
</dbReference>
<evidence type="ECO:0000256" key="1">
    <source>
        <dbReference type="ARBA" id="ARBA00006478"/>
    </source>
</evidence>
<gene>
    <name evidence="3" type="ORF">PGTUg99_025880</name>
</gene>
<dbReference type="GO" id="GO:0000287">
    <property type="term" value="F:magnesium ion binding"/>
    <property type="evidence" value="ECO:0007669"/>
    <property type="project" value="InterPro"/>
</dbReference>
<dbReference type="GO" id="GO:0009165">
    <property type="term" value="P:nucleotide biosynthetic process"/>
    <property type="evidence" value="ECO:0007669"/>
    <property type="project" value="InterPro"/>
</dbReference>
<organism evidence="3 4">
    <name type="scientific">Puccinia graminis f. sp. tritici</name>
    <dbReference type="NCBI Taxonomy" id="56615"/>
    <lineage>
        <taxon>Eukaryota</taxon>
        <taxon>Fungi</taxon>
        <taxon>Dikarya</taxon>
        <taxon>Basidiomycota</taxon>
        <taxon>Pucciniomycotina</taxon>
        <taxon>Pucciniomycetes</taxon>
        <taxon>Pucciniales</taxon>
        <taxon>Pucciniaceae</taxon>
        <taxon>Puccinia</taxon>
    </lineage>
</organism>
<proteinExistence type="inferred from homology"/>
<sequence>MTKLVTTNTIPQHEHLEACNRLVCVDIAQVLAETIRRSHYGIPWSGSAAIDYTTQSSPDESNKSAKPTRPSSPDQAQSPQANILLDLASQAPLSALPS</sequence>
<evidence type="ECO:0000313" key="4">
    <source>
        <dbReference type="Proteomes" id="UP000325313"/>
    </source>
</evidence>
<dbReference type="AlphaFoldDB" id="A0A5B0RYZ9"/>
<feature type="compositionally biased region" description="Polar residues" evidence="2">
    <location>
        <begin position="69"/>
        <end position="81"/>
    </location>
</feature>
<evidence type="ECO:0000313" key="3">
    <source>
        <dbReference type="EMBL" id="KAA1131020.1"/>
    </source>
</evidence>
<dbReference type="Pfam" id="PF14572">
    <property type="entry name" value="Pribosyl_synth"/>
    <property type="match status" value="1"/>
</dbReference>
<reference evidence="3 4" key="1">
    <citation type="submission" date="2019-05" db="EMBL/GenBank/DDBJ databases">
        <title>Emergence of the Ug99 lineage of the wheat stem rust pathogen through somatic hybridization.</title>
        <authorList>
            <person name="Li F."/>
            <person name="Upadhyaya N.M."/>
            <person name="Sperschneider J."/>
            <person name="Matny O."/>
            <person name="Nguyen-Phuc H."/>
            <person name="Mago R."/>
            <person name="Raley C."/>
            <person name="Miller M.E."/>
            <person name="Silverstein K.A.T."/>
            <person name="Henningsen E."/>
            <person name="Hirsch C.D."/>
            <person name="Visser B."/>
            <person name="Pretorius Z.A."/>
            <person name="Steffenson B.J."/>
            <person name="Schwessinger B."/>
            <person name="Dodds P.N."/>
            <person name="Figueroa M."/>
        </authorList>
    </citation>
    <scope>NUCLEOTIDE SEQUENCE [LARGE SCALE GENOMIC DNA]</scope>
    <source>
        <strain evidence="3 4">Ug99</strain>
    </source>
</reference>
<name>A0A5B0RYZ9_PUCGR</name>
<comment type="similarity">
    <text evidence="1">Belongs to the ribose-phosphate pyrophosphokinase family.</text>
</comment>
<dbReference type="Proteomes" id="UP000325313">
    <property type="component" value="Unassembled WGS sequence"/>
</dbReference>
<protein>
    <submittedName>
        <fullName evidence="3">Uncharacterized protein</fullName>
    </submittedName>
</protein>
<dbReference type="InterPro" id="IPR029057">
    <property type="entry name" value="PRTase-like"/>
</dbReference>